<dbReference type="Pfam" id="PF02452">
    <property type="entry name" value="PemK_toxin"/>
    <property type="match status" value="1"/>
</dbReference>
<dbReference type="GO" id="GO:0003677">
    <property type="term" value="F:DNA binding"/>
    <property type="evidence" value="ECO:0007669"/>
    <property type="project" value="InterPro"/>
</dbReference>
<dbReference type="PANTHER" id="PTHR33988:SF3">
    <property type="entry name" value="ENDORIBONUCLEASE TOXIN CHPB-RELATED"/>
    <property type="match status" value="1"/>
</dbReference>
<protein>
    <submittedName>
        <fullName evidence="1">Programmed cell death toxin mazf</fullName>
    </submittedName>
</protein>
<sequence>MSFNPQSGHEQSGHRPAIVISPKEYNEKVGLAISCPITSIIKNYPFEVKIIIKDLINGAILADQLKSLDWEKREAKYIAKAPKRILDDTIEKLNLLINKVDKD</sequence>
<dbReference type="AlphaFoldDB" id="A0A0W8FM55"/>
<dbReference type="SUPFAM" id="SSF50118">
    <property type="entry name" value="Cell growth inhibitor/plasmid maintenance toxic component"/>
    <property type="match status" value="1"/>
</dbReference>
<reference evidence="1" key="1">
    <citation type="journal article" date="2015" name="Proc. Natl. Acad. Sci. U.S.A.">
        <title>Networks of energetic and metabolic interactions define dynamics in microbial communities.</title>
        <authorList>
            <person name="Embree M."/>
            <person name="Liu J.K."/>
            <person name="Al-Bassam M.M."/>
            <person name="Zengler K."/>
        </authorList>
    </citation>
    <scope>NUCLEOTIDE SEQUENCE</scope>
</reference>
<proteinExistence type="predicted"/>
<dbReference type="EMBL" id="LNQE01001002">
    <property type="protein sequence ID" value="KUG21948.1"/>
    <property type="molecule type" value="Genomic_DNA"/>
</dbReference>
<name>A0A0W8FM55_9ZZZZ</name>
<evidence type="ECO:0000313" key="1">
    <source>
        <dbReference type="EMBL" id="KUG21948.1"/>
    </source>
</evidence>
<gene>
    <name evidence="1" type="ORF">ASZ90_008275</name>
</gene>
<dbReference type="InterPro" id="IPR011067">
    <property type="entry name" value="Plasmid_toxin/cell-grow_inhib"/>
</dbReference>
<dbReference type="GO" id="GO:0006402">
    <property type="term" value="P:mRNA catabolic process"/>
    <property type="evidence" value="ECO:0007669"/>
    <property type="project" value="TreeGrafter"/>
</dbReference>
<dbReference type="InterPro" id="IPR003477">
    <property type="entry name" value="PemK-like"/>
</dbReference>
<dbReference type="Gene3D" id="2.30.30.110">
    <property type="match status" value="1"/>
</dbReference>
<accession>A0A0W8FM55</accession>
<comment type="caution">
    <text evidence="1">The sequence shown here is derived from an EMBL/GenBank/DDBJ whole genome shotgun (WGS) entry which is preliminary data.</text>
</comment>
<dbReference type="PANTHER" id="PTHR33988">
    <property type="entry name" value="ENDORIBONUCLEASE MAZF-RELATED"/>
    <property type="match status" value="1"/>
</dbReference>
<dbReference type="GO" id="GO:0016075">
    <property type="term" value="P:rRNA catabolic process"/>
    <property type="evidence" value="ECO:0007669"/>
    <property type="project" value="TreeGrafter"/>
</dbReference>
<dbReference type="GO" id="GO:0004521">
    <property type="term" value="F:RNA endonuclease activity"/>
    <property type="evidence" value="ECO:0007669"/>
    <property type="project" value="TreeGrafter"/>
</dbReference>
<organism evidence="1">
    <name type="scientific">hydrocarbon metagenome</name>
    <dbReference type="NCBI Taxonomy" id="938273"/>
    <lineage>
        <taxon>unclassified sequences</taxon>
        <taxon>metagenomes</taxon>
        <taxon>ecological metagenomes</taxon>
    </lineage>
</organism>